<reference evidence="5 6" key="1">
    <citation type="submission" date="2020-01" db="EMBL/GenBank/DDBJ databases">
        <authorList>
            <person name="Lee S.D."/>
        </authorList>
    </citation>
    <scope>NUCLEOTIDE SEQUENCE [LARGE SCALE GENOMIC DNA]</scope>
    <source>
        <strain evidence="5 6">Lac-M11</strain>
    </source>
</reference>
<evidence type="ECO:0000259" key="4">
    <source>
        <dbReference type="Pfam" id="PF00534"/>
    </source>
</evidence>
<evidence type="ECO:0000256" key="2">
    <source>
        <dbReference type="ARBA" id="ARBA00022676"/>
    </source>
</evidence>
<dbReference type="InterPro" id="IPR001296">
    <property type="entry name" value="Glyco_trans_1"/>
</dbReference>
<dbReference type="GO" id="GO:0016757">
    <property type="term" value="F:glycosyltransferase activity"/>
    <property type="evidence" value="ECO:0007669"/>
    <property type="project" value="UniProtKB-KW"/>
</dbReference>
<comment type="caution">
    <text evidence="5">The sequence shown here is derived from an EMBL/GenBank/DDBJ whole genome shotgun (WGS) entry which is preliminary data.</text>
</comment>
<name>A0A6M2B444_9GAMM</name>
<sequence>MKVSFFVYKFPVASETFIINQIAYFIKKGIDVEVVSVFPGEFNIKHKSLTQYRILDKVRFLLDKEPDSKGQKLITRVIAATGALTNKKAFESLNFKKYGYYAKTLILSQILSKNSRKIKSDINIAHFGTTAALLNQLKRLGFVDGKIAAVFHGNDISQKRILNLFHSDYEQLFNDANYIFPVSELWASKIALTPAIKNKTHVIRMGVNISKFIYKERITISYPIKLLSIARLTEKKGISVAINACLLLKQQNVDFDYTIIGDGPLRKELESQVTNLGLGDKIAFLGAQTQETVSEYLNNSDVFLLPSVTASDGDMEGIPVALMEAMAIGIPVISTFHSGIPELIEDRVSGFLVNENDAASIAGVISEIIDNPGVLPDICRNAKQTIDNEFDQDKSYSRMLNILLGLPLHINR</sequence>
<evidence type="ECO:0000313" key="5">
    <source>
        <dbReference type="EMBL" id="NGX87669.1"/>
    </source>
</evidence>
<evidence type="ECO:0000256" key="1">
    <source>
        <dbReference type="ARBA" id="ARBA00009481"/>
    </source>
</evidence>
<dbReference type="AlphaFoldDB" id="A0A6M2B444"/>
<dbReference type="Gene3D" id="3.40.50.2000">
    <property type="entry name" value="Glycogen Phosphorylase B"/>
    <property type="match status" value="2"/>
</dbReference>
<protein>
    <submittedName>
        <fullName evidence="5">Glycosyltransferase</fullName>
    </submittedName>
</protein>
<evidence type="ECO:0000313" key="6">
    <source>
        <dbReference type="Proteomes" id="UP000476696"/>
    </source>
</evidence>
<keyword evidence="2" id="KW-0328">Glycosyltransferase</keyword>
<dbReference type="PANTHER" id="PTHR12526:SF640">
    <property type="entry name" value="COLANIC ACID BIOSYNTHESIS GLYCOSYLTRANSFERASE WCAL-RELATED"/>
    <property type="match status" value="1"/>
</dbReference>
<proteinExistence type="inferred from homology"/>
<dbReference type="RefSeq" id="WP_165059128.1">
    <property type="nucleotide sequence ID" value="NZ_JAADJS010000002.1"/>
</dbReference>
<gene>
    <name evidence="5" type="ORF">GW579_11300</name>
</gene>
<evidence type="ECO:0000256" key="3">
    <source>
        <dbReference type="ARBA" id="ARBA00022679"/>
    </source>
</evidence>
<organism evidence="5 6">
    <name type="scientific">Rahnella contaminans</name>
    <dbReference type="NCBI Taxonomy" id="2703882"/>
    <lineage>
        <taxon>Bacteria</taxon>
        <taxon>Pseudomonadati</taxon>
        <taxon>Pseudomonadota</taxon>
        <taxon>Gammaproteobacteria</taxon>
        <taxon>Enterobacterales</taxon>
        <taxon>Yersiniaceae</taxon>
        <taxon>Rahnella</taxon>
    </lineage>
</organism>
<reference evidence="5 6" key="2">
    <citation type="submission" date="2020-03" db="EMBL/GenBank/DDBJ databases">
        <title>Rahnella aceri sp. nov., isoated from traditional Jeju Makgeolli.</title>
        <authorList>
            <person name="Kim I.S."/>
            <person name="Jeon D."/>
        </authorList>
    </citation>
    <scope>NUCLEOTIDE SEQUENCE [LARGE SCALE GENOMIC DNA]</scope>
    <source>
        <strain evidence="5 6">Lac-M11</strain>
    </source>
</reference>
<dbReference type="EMBL" id="JAADJS010000002">
    <property type="protein sequence ID" value="NGX87669.1"/>
    <property type="molecule type" value="Genomic_DNA"/>
</dbReference>
<feature type="domain" description="Glycosyl transferase family 1" evidence="4">
    <location>
        <begin position="223"/>
        <end position="383"/>
    </location>
</feature>
<dbReference type="GO" id="GO:1901135">
    <property type="term" value="P:carbohydrate derivative metabolic process"/>
    <property type="evidence" value="ECO:0007669"/>
    <property type="project" value="UniProtKB-ARBA"/>
</dbReference>
<keyword evidence="3 5" id="KW-0808">Transferase</keyword>
<dbReference type="PANTHER" id="PTHR12526">
    <property type="entry name" value="GLYCOSYLTRANSFERASE"/>
    <property type="match status" value="1"/>
</dbReference>
<accession>A0A6M2B444</accession>
<keyword evidence="6" id="KW-1185">Reference proteome</keyword>
<dbReference type="Pfam" id="PF00534">
    <property type="entry name" value="Glycos_transf_1"/>
    <property type="match status" value="1"/>
</dbReference>
<dbReference type="SUPFAM" id="SSF53756">
    <property type="entry name" value="UDP-Glycosyltransferase/glycogen phosphorylase"/>
    <property type="match status" value="1"/>
</dbReference>
<comment type="similarity">
    <text evidence="1">Belongs to the glycosyltransferase group 1 family. Glycosyltransferase 4 subfamily.</text>
</comment>
<dbReference type="Proteomes" id="UP000476696">
    <property type="component" value="Unassembled WGS sequence"/>
</dbReference>